<feature type="region of interest" description="Disordered" evidence="1">
    <location>
        <begin position="39"/>
        <end position="85"/>
    </location>
</feature>
<evidence type="ECO:0000313" key="4">
    <source>
        <dbReference type="Proteomes" id="UP001635816"/>
    </source>
</evidence>
<sequence length="85" mass="8573">MSTHEGQLKLKGHSRIQVTGVLLGVAAISAMAAFAFGHPEEMPAGQGDPLAGSGDAPTNTVFTQPVVGPMKLGSTVTDTTPSVAK</sequence>
<keyword evidence="2" id="KW-1133">Transmembrane helix</keyword>
<dbReference type="RefSeq" id="WP_409544265.1">
    <property type="nucleotide sequence ID" value="NZ_JBKBDD010000008.1"/>
</dbReference>
<protein>
    <submittedName>
        <fullName evidence="3">Uncharacterized protein</fullName>
    </submittedName>
</protein>
<keyword evidence="2" id="KW-0472">Membrane</keyword>
<proteinExistence type="predicted"/>
<dbReference type="Proteomes" id="UP001635816">
    <property type="component" value="Unassembled WGS sequence"/>
</dbReference>
<accession>A0ABW9LEX2</accession>
<name>A0ABW9LEX2_9MYCO</name>
<feature type="compositionally biased region" description="Polar residues" evidence="1">
    <location>
        <begin position="74"/>
        <end position="85"/>
    </location>
</feature>
<reference evidence="3 4" key="1">
    <citation type="submission" date="2024-12" db="EMBL/GenBank/DDBJ databases">
        <title>The coexistence of Mycolicibacterium septicum and Mycolicibacterium nivoides in clinical samples.</title>
        <authorList>
            <person name="Wang C."/>
            <person name="Feng Y."/>
            <person name="Zong Z."/>
        </authorList>
    </citation>
    <scope>NUCLEOTIDE SEQUENCE [LARGE SCALE GENOMIC DNA]</scope>
    <source>
        <strain evidence="3 4">120309</strain>
    </source>
</reference>
<evidence type="ECO:0000313" key="3">
    <source>
        <dbReference type="EMBL" id="MFN6545799.1"/>
    </source>
</evidence>
<evidence type="ECO:0000256" key="1">
    <source>
        <dbReference type="SAM" id="MobiDB-lite"/>
    </source>
</evidence>
<keyword evidence="4" id="KW-1185">Reference proteome</keyword>
<comment type="caution">
    <text evidence="3">The sequence shown here is derived from an EMBL/GenBank/DDBJ whole genome shotgun (WGS) entry which is preliminary data.</text>
</comment>
<keyword evidence="2" id="KW-0812">Transmembrane</keyword>
<evidence type="ECO:0000256" key="2">
    <source>
        <dbReference type="SAM" id="Phobius"/>
    </source>
</evidence>
<feature type="transmembrane region" description="Helical" evidence="2">
    <location>
        <begin position="16"/>
        <end position="36"/>
    </location>
</feature>
<gene>
    <name evidence="3" type="ORF">ACK4CT_21645</name>
</gene>
<organism evidence="3 4">
    <name type="scientific">Mycolicibacterium nivoides</name>
    <dbReference type="NCBI Taxonomy" id="2487344"/>
    <lineage>
        <taxon>Bacteria</taxon>
        <taxon>Bacillati</taxon>
        <taxon>Actinomycetota</taxon>
        <taxon>Actinomycetes</taxon>
        <taxon>Mycobacteriales</taxon>
        <taxon>Mycobacteriaceae</taxon>
        <taxon>Mycolicibacterium</taxon>
    </lineage>
</organism>
<dbReference type="EMBL" id="JBKBDD010000008">
    <property type="protein sequence ID" value="MFN6545799.1"/>
    <property type="molecule type" value="Genomic_DNA"/>
</dbReference>